<gene>
    <name evidence="2" type="ordered locus">Fleli_0630</name>
</gene>
<proteinExistence type="predicted"/>
<evidence type="ECO:0000313" key="2">
    <source>
        <dbReference type="EMBL" id="AFM03094.1"/>
    </source>
</evidence>
<organism evidence="2 3">
    <name type="scientific">Bernardetia litoralis (strain ATCC 23117 / DSM 6794 / NBRC 15988 / NCIMB 1366 / Fx l1 / Sio-4)</name>
    <name type="common">Flexibacter litoralis</name>
    <dbReference type="NCBI Taxonomy" id="880071"/>
    <lineage>
        <taxon>Bacteria</taxon>
        <taxon>Pseudomonadati</taxon>
        <taxon>Bacteroidota</taxon>
        <taxon>Cytophagia</taxon>
        <taxon>Cytophagales</taxon>
        <taxon>Bernardetiaceae</taxon>
        <taxon>Bernardetia</taxon>
    </lineage>
</organism>
<dbReference type="RefSeq" id="WP_014796553.1">
    <property type="nucleotide sequence ID" value="NC_018018.1"/>
</dbReference>
<protein>
    <submittedName>
        <fullName evidence="2">Putative lipoprotein involved in nitrous oxide reduction</fullName>
    </submittedName>
</protein>
<keyword evidence="1" id="KW-0732">Signal</keyword>
<dbReference type="HOGENOM" id="CLU_1568445_0_0_10"/>
<dbReference type="Pfam" id="PF05573">
    <property type="entry name" value="NosL"/>
    <property type="match status" value="1"/>
</dbReference>
<feature type="chain" id="PRO_5003685661" evidence="1">
    <location>
        <begin position="22"/>
        <end position="170"/>
    </location>
</feature>
<evidence type="ECO:0000313" key="3">
    <source>
        <dbReference type="Proteomes" id="UP000006054"/>
    </source>
</evidence>
<dbReference type="SUPFAM" id="SSF160387">
    <property type="entry name" value="NosL/MerB-like"/>
    <property type="match status" value="1"/>
</dbReference>
<sequence precursor="true">MLKLNKFCLFLFVGIISITFSCTNKTTKEENTDTIESNSETSEQKYNWTDCQNCGMPTNDFPHWQVMLKANSENLAFCAPRCMMIHLADSSNNAANSIEKMDVTDYYTTQKIDGKAAFYVTGSDKTSPMGKDFVPFSTKEEATSFMQEHNGKKIYSFEEITQEVIVLELK</sequence>
<dbReference type="Proteomes" id="UP000006054">
    <property type="component" value="Chromosome"/>
</dbReference>
<dbReference type="STRING" id="880071.Fleli_0630"/>
<dbReference type="EMBL" id="CP003345">
    <property type="protein sequence ID" value="AFM03094.1"/>
    <property type="molecule type" value="Genomic_DNA"/>
</dbReference>
<dbReference type="Gene3D" id="3.30.70.2050">
    <property type="match status" value="1"/>
</dbReference>
<dbReference type="PROSITE" id="PS51257">
    <property type="entry name" value="PROKAR_LIPOPROTEIN"/>
    <property type="match status" value="1"/>
</dbReference>
<keyword evidence="3" id="KW-1185">Reference proteome</keyword>
<dbReference type="KEGG" id="fli:Fleli_0630"/>
<dbReference type="eggNOG" id="COG4314">
    <property type="taxonomic scope" value="Bacteria"/>
</dbReference>
<accession>I4AGK9</accession>
<dbReference type="PANTHER" id="PTHR41247:SF1">
    <property type="entry name" value="HTH-TYPE TRANSCRIPTIONAL REPRESSOR YCNK"/>
    <property type="match status" value="1"/>
</dbReference>
<name>I4AGK9_BERLS</name>
<dbReference type="OrthoDB" id="982633at2"/>
<evidence type="ECO:0000256" key="1">
    <source>
        <dbReference type="SAM" id="SignalP"/>
    </source>
</evidence>
<feature type="signal peptide" evidence="1">
    <location>
        <begin position="1"/>
        <end position="21"/>
    </location>
</feature>
<keyword evidence="2" id="KW-0449">Lipoprotein</keyword>
<dbReference type="AlphaFoldDB" id="I4AGK9"/>
<dbReference type="InterPro" id="IPR008719">
    <property type="entry name" value="N2O_reductase_NosL"/>
</dbReference>
<reference evidence="3" key="1">
    <citation type="submission" date="2012-06" db="EMBL/GenBank/DDBJ databases">
        <title>The complete genome of Flexibacter litoralis DSM 6794.</title>
        <authorList>
            <person name="Lucas S."/>
            <person name="Copeland A."/>
            <person name="Lapidus A."/>
            <person name="Glavina del Rio T."/>
            <person name="Dalin E."/>
            <person name="Tice H."/>
            <person name="Bruce D."/>
            <person name="Goodwin L."/>
            <person name="Pitluck S."/>
            <person name="Peters L."/>
            <person name="Ovchinnikova G."/>
            <person name="Lu M."/>
            <person name="Kyrpides N."/>
            <person name="Mavromatis K."/>
            <person name="Ivanova N."/>
            <person name="Brettin T."/>
            <person name="Detter J.C."/>
            <person name="Han C."/>
            <person name="Larimer F."/>
            <person name="Land M."/>
            <person name="Hauser L."/>
            <person name="Markowitz V."/>
            <person name="Cheng J.-F."/>
            <person name="Hugenholtz P."/>
            <person name="Woyke T."/>
            <person name="Wu D."/>
            <person name="Spring S."/>
            <person name="Lang E."/>
            <person name="Kopitz M."/>
            <person name="Brambilla E."/>
            <person name="Klenk H.-P."/>
            <person name="Eisen J.A."/>
        </authorList>
    </citation>
    <scope>NUCLEOTIDE SEQUENCE [LARGE SCALE GENOMIC DNA]</scope>
    <source>
        <strain evidence="3">ATCC 23117 / DSM 6794 / NBRC 15988 / NCIMB 1366 / Sio-4</strain>
    </source>
</reference>
<dbReference type="PANTHER" id="PTHR41247">
    <property type="entry name" value="HTH-TYPE TRANSCRIPTIONAL REPRESSOR YCNK"/>
    <property type="match status" value="1"/>
</dbReference>